<organism evidence="2 3">
    <name type="scientific">Algoriphagus ornithinivorans</name>
    <dbReference type="NCBI Taxonomy" id="226506"/>
    <lineage>
        <taxon>Bacteria</taxon>
        <taxon>Pseudomonadati</taxon>
        <taxon>Bacteroidota</taxon>
        <taxon>Cytophagia</taxon>
        <taxon>Cytophagales</taxon>
        <taxon>Cyclobacteriaceae</taxon>
        <taxon>Algoriphagus</taxon>
    </lineage>
</organism>
<gene>
    <name evidence="2" type="ORF">SAMN04488519_10225</name>
</gene>
<evidence type="ECO:0008006" key="4">
    <source>
        <dbReference type="Google" id="ProtNLM"/>
    </source>
</evidence>
<dbReference type="STRING" id="226506.SAMN04488519_10225"/>
<dbReference type="InterPro" id="IPR019619">
    <property type="entry name" value="DUF2490"/>
</dbReference>
<sequence length="270" mass="31699">MEGKRIKVINQIFPFGLISNKTSRLQFLEGKISRGQLNLNSVLKKYILVSFLFFSFLGKLFAQEQVFFFGFFPEAAVTKSLSNGKKINFKVENQETFFRNTAREGEKWDVRHYRTDFMGFYSWQASPVINLAIGAFHRIQDGANANRIIQQMAFLQRLRSLRIAHRIRTDQTATRGESLEWRLRYRVALDIPLDGKTLDPGENYLVLSNEPIFSLQDGEFELENRLVFTLGKLINEEQKLEYSIDYRTDGFFQEGFRTRLWAKIGYFYNF</sequence>
<keyword evidence="1" id="KW-0472">Membrane</keyword>
<evidence type="ECO:0000313" key="3">
    <source>
        <dbReference type="Proteomes" id="UP000199564"/>
    </source>
</evidence>
<feature type="transmembrane region" description="Helical" evidence="1">
    <location>
        <begin position="46"/>
        <end position="62"/>
    </location>
</feature>
<evidence type="ECO:0000313" key="2">
    <source>
        <dbReference type="EMBL" id="SFN77783.1"/>
    </source>
</evidence>
<accession>A0A1I5BSZ4</accession>
<name>A0A1I5BSZ4_9BACT</name>
<proteinExistence type="predicted"/>
<dbReference type="Pfam" id="PF10677">
    <property type="entry name" value="DUF2490"/>
    <property type="match status" value="1"/>
</dbReference>
<keyword evidence="3" id="KW-1185">Reference proteome</keyword>
<keyword evidence="1" id="KW-1133">Transmembrane helix</keyword>
<reference evidence="3" key="1">
    <citation type="submission" date="2016-10" db="EMBL/GenBank/DDBJ databases">
        <authorList>
            <person name="Varghese N."/>
            <person name="Submissions S."/>
        </authorList>
    </citation>
    <scope>NUCLEOTIDE SEQUENCE [LARGE SCALE GENOMIC DNA]</scope>
    <source>
        <strain evidence="3">DSM 15282</strain>
    </source>
</reference>
<dbReference type="Proteomes" id="UP000199564">
    <property type="component" value="Unassembled WGS sequence"/>
</dbReference>
<evidence type="ECO:0000256" key="1">
    <source>
        <dbReference type="SAM" id="Phobius"/>
    </source>
</evidence>
<dbReference type="EMBL" id="FOVW01000002">
    <property type="protein sequence ID" value="SFN77783.1"/>
    <property type="molecule type" value="Genomic_DNA"/>
</dbReference>
<dbReference type="AlphaFoldDB" id="A0A1I5BSZ4"/>
<protein>
    <recommendedName>
        <fullName evidence="4">DUF2490 domain-containing protein</fullName>
    </recommendedName>
</protein>
<keyword evidence="1" id="KW-0812">Transmembrane</keyword>